<evidence type="ECO:0000313" key="1">
    <source>
        <dbReference type="EMBL" id="KAG8180817.1"/>
    </source>
</evidence>
<organism evidence="1 2">
    <name type="scientific">Oedothorax gibbosus</name>
    <dbReference type="NCBI Taxonomy" id="931172"/>
    <lineage>
        <taxon>Eukaryota</taxon>
        <taxon>Metazoa</taxon>
        <taxon>Ecdysozoa</taxon>
        <taxon>Arthropoda</taxon>
        <taxon>Chelicerata</taxon>
        <taxon>Arachnida</taxon>
        <taxon>Araneae</taxon>
        <taxon>Araneomorphae</taxon>
        <taxon>Entelegynae</taxon>
        <taxon>Araneoidea</taxon>
        <taxon>Linyphiidae</taxon>
        <taxon>Erigoninae</taxon>
        <taxon>Oedothorax</taxon>
    </lineage>
</organism>
<accession>A0AAV6U8Z4</accession>
<sequence length="100" mass="11558">MFTSSLVWFGDNVWRSSHWPLYTHNSTLVNNIFENRLDVRKFVCSYRAPIGVSAKYEGVIIAFGSDFIPLIAWLTKISRNLTIFSSECSFFFLIPKVQQS</sequence>
<protein>
    <submittedName>
        <fullName evidence="1">Uncharacterized protein</fullName>
    </submittedName>
</protein>
<name>A0AAV6U8Z4_9ARAC</name>
<evidence type="ECO:0000313" key="2">
    <source>
        <dbReference type="Proteomes" id="UP000827092"/>
    </source>
</evidence>
<dbReference type="AlphaFoldDB" id="A0AAV6U8Z4"/>
<dbReference type="EMBL" id="JAFNEN010000547">
    <property type="protein sequence ID" value="KAG8180817.1"/>
    <property type="molecule type" value="Genomic_DNA"/>
</dbReference>
<reference evidence="1 2" key="1">
    <citation type="journal article" date="2022" name="Nat. Ecol. Evol.">
        <title>A masculinizing supergene underlies an exaggerated male reproductive morph in a spider.</title>
        <authorList>
            <person name="Hendrickx F."/>
            <person name="De Corte Z."/>
            <person name="Sonet G."/>
            <person name="Van Belleghem S.M."/>
            <person name="Kostlbacher S."/>
            <person name="Vangestel C."/>
        </authorList>
    </citation>
    <scope>NUCLEOTIDE SEQUENCE [LARGE SCALE GENOMIC DNA]</scope>
    <source>
        <strain evidence="1">W744_W776</strain>
    </source>
</reference>
<proteinExistence type="predicted"/>
<gene>
    <name evidence="1" type="ORF">JTE90_005906</name>
</gene>
<dbReference type="Proteomes" id="UP000827092">
    <property type="component" value="Unassembled WGS sequence"/>
</dbReference>
<keyword evidence="2" id="KW-1185">Reference proteome</keyword>
<comment type="caution">
    <text evidence="1">The sequence shown here is derived from an EMBL/GenBank/DDBJ whole genome shotgun (WGS) entry which is preliminary data.</text>
</comment>